<proteinExistence type="predicted"/>
<dbReference type="OrthoDB" id="879261at2"/>
<reference evidence="1 2" key="1">
    <citation type="submission" date="2017-01" db="EMBL/GenBank/DDBJ databases">
        <title>A new Hymenobacter.</title>
        <authorList>
            <person name="Liang Y."/>
            <person name="Feng F."/>
        </authorList>
    </citation>
    <scope>NUCLEOTIDE SEQUENCE [LARGE SCALE GENOMIC DNA]</scope>
    <source>
        <strain evidence="1">MIMBbqt21</strain>
    </source>
</reference>
<sequence length="163" mass="17834">MPVVPLPAASSASVRFENQALCLVADLGPLLRVNWRPGSTCSTALRAGLEHLLPYLTQCPVHRVLLDQRDMGPLGEGDALWLLLQWLPRATQQGQGYIAVLPPTDILCRLTTYALQMQAQTRFACTFQNFAHEQEAVCWLRTTGEAAPLRGDDGRLAGLAQLA</sequence>
<dbReference type="Proteomes" id="UP000194873">
    <property type="component" value="Unassembled WGS sequence"/>
</dbReference>
<accession>A0A2C9ZU60</accession>
<dbReference type="RefSeq" id="WP_143436661.1">
    <property type="nucleotide sequence ID" value="NZ_MTSE01000022.1"/>
</dbReference>
<gene>
    <name evidence="1" type="ORF">BXP70_24215</name>
</gene>
<evidence type="ECO:0000313" key="1">
    <source>
        <dbReference type="EMBL" id="OUJ70468.1"/>
    </source>
</evidence>
<organism evidence="1 2">
    <name type="scientific">Hymenobacter crusticola</name>
    <dbReference type="NCBI Taxonomy" id="1770526"/>
    <lineage>
        <taxon>Bacteria</taxon>
        <taxon>Pseudomonadati</taxon>
        <taxon>Bacteroidota</taxon>
        <taxon>Cytophagia</taxon>
        <taxon>Cytophagales</taxon>
        <taxon>Hymenobacteraceae</taxon>
        <taxon>Hymenobacter</taxon>
    </lineage>
</organism>
<dbReference type="EMBL" id="MTSE01000022">
    <property type="protein sequence ID" value="OUJ70468.1"/>
    <property type="molecule type" value="Genomic_DNA"/>
</dbReference>
<comment type="caution">
    <text evidence="1">The sequence shown here is derived from an EMBL/GenBank/DDBJ whole genome shotgun (WGS) entry which is preliminary data.</text>
</comment>
<protein>
    <recommendedName>
        <fullName evidence="3">STAS/SEC14 domain-containing protein</fullName>
    </recommendedName>
</protein>
<keyword evidence="2" id="KW-1185">Reference proteome</keyword>
<evidence type="ECO:0008006" key="3">
    <source>
        <dbReference type="Google" id="ProtNLM"/>
    </source>
</evidence>
<dbReference type="AlphaFoldDB" id="A0A2C9ZU60"/>
<evidence type="ECO:0000313" key="2">
    <source>
        <dbReference type="Proteomes" id="UP000194873"/>
    </source>
</evidence>
<name>A0A2C9ZU60_9BACT</name>